<evidence type="ECO:0000256" key="1">
    <source>
        <dbReference type="SAM" id="MobiDB-lite"/>
    </source>
</evidence>
<sequence length="110" mass="10827">MAASPPLGASVQVDVDSQGHQADEQSVGDRVAGGFVAERAKAEGEGGSGEGEDAGAGVLPADGEDGQGRVGEEPLSVGGAQDSVPVSTCRSSTRNEARSWTPTGHLAPAA</sequence>
<feature type="region of interest" description="Disordered" evidence="1">
    <location>
        <begin position="1"/>
        <end position="110"/>
    </location>
</feature>
<keyword evidence="3" id="KW-1185">Reference proteome</keyword>
<evidence type="ECO:0000313" key="2">
    <source>
        <dbReference type="EMBL" id="GAA4306274.1"/>
    </source>
</evidence>
<gene>
    <name evidence="2" type="ORF">GCM10023086_24450</name>
</gene>
<dbReference type="Proteomes" id="UP001501115">
    <property type="component" value="Unassembled WGS sequence"/>
</dbReference>
<protein>
    <submittedName>
        <fullName evidence="2">Uncharacterized protein</fullName>
    </submittedName>
</protein>
<proteinExistence type="predicted"/>
<dbReference type="EMBL" id="BAABET010000003">
    <property type="protein sequence ID" value="GAA4306274.1"/>
    <property type="molecule type" value="Genomic_DNA"/>
</dbReference>
<organism evidence="2 3">
    <name type="scientific">Streptomyces venetus</name>
    <dbReference type="NCBI Taxonomy" id="1701086"/>
    <lineage>
        <taxon>Bacteria</taxon>
        <taxon>Bacillati</taxon>
        <taxon>Actinomycetota</taxon>
        <taxon>Actinomycetes</taxon>
        <taxon>Kitasatosporales</taxon>
        <taxon>Streptomycetaceae</taxon>
        <taxon>Streptomyces</taxon>
    </lineage>
</organism>
<name>A0ABP8FL33_9ACTN</name>
<accession>A0ABP8FL33</accession>
<comment type="caution">
    <text evidence="2">The sequence shown here is derived from an EMBL/GenBank/DDBJ whole genome shotgun (WGS) entry which is preliminary data.</text>
</comment>
<reference evidence="3" key="1">
    <citation type="journal article" date="2019" name="Int. J. Syst. Evol. Microbiol.">
        <title>The Global Catalogue of Microorganisms (GCM) 10K type strain sequencing project: providing services to taxonomists for standard genome sequencing and annotation.</title>
        <authorList>
            <consortium name="The Broad Institute Genomics Platform"/>
            <consortium name="The Broad Institute Genome Sequencing Center for Infectious Disease"/>
            <person name="Wu L."/>
            <person name="Ma J."/>
        </authorList>
    </citation>
    <scope>NUCLEOTIDE SEQUENCE [LARGE SCALE GENOMIC DNA]</scope>
    <source>
        <strain evidence="3">JCM 31290</strain>
    </source>
</reference>
<feature type="compositionally biased region" description="Polar residues" evidence="1">
    <location>
        <begin position="84"/>
        <end position="102"/>
    </location>
</feature>
<evidence type="ECO:0000313" key="3">
    <source>
        <dbReference type="Proteomes" id="UP001501115"/>
    </source>
</evidence>